<accession>A0AAP0SCJ3</accession>
<reference evidence="2 3" key="1">
    <citation type="journal article" date="2024" name="Plant J.">
        <title>Genome sequences and population genomics reveal climatic adaptation and genomic divergence between two closely related sweetgum species.</title>
        <authorList>
            <person name="Xu W.Q."/>
            <person name="Ren C.Q."/>
            <person name="Zhang X.Y."/>
            <person name="Comes H.P."/>
            <person name="Liu X.H."/>
            <person name="Li Y.G."/>
            <person name="Kettle C.J."/>
            <person name="Jalonen R."/>
            <person name="Gaisberger H."/>
            <person name="Ma Y.Z."/>
            <person name="Qiu Y.X."/>
        </authorList>
    </citation>
    <scope>NUCLEOTIDE SEQUENCE [LARGE SCALE GENOMIC DNA]</scope>
    <source>
        <strain evidence="2">Hangzhou</strain>
    </source>
</reference>
<name>A0AAP0SCJ3_LIQFO</name>
<evidence type="ECO:0000256" key="1">
    <source>
        <dbReference type="SAM" id="MobiDB-lite"/>
    </source>
</evidence>
<protein>
    <submittedName>
        <fullName evidence="2">Uncharacterized protein</fullName>
    </submittedName>
</protein>
<gene>
    <name evidence="2" type="ORF">L1049_019402</name>
</gene>
<organism evidence="2 3">
    <name type="scientific">Liquidambar formosana</name>
    <name type="common">Formosan gum</name>
    <dbReference type="NCBI Taxonomy" id="63359"/>
    <lineage>
        <taxon>Eukaryota</taxon>
        <taxon>Viridiplantae</taxon>
        <taxon>Streptophyta</taxon>
        <taxon>Embryophyta</taxon>
        <taxon>Tracheophyta</taxon>
        <taxon>Spermatophyta</taxon>
        <taxon>Magnoliopsida</taxon>
        <taxon>eudicotyledons</taxon>
        <taxon>Gunneridae</taxon>
        <taxon>Pentapetalae</taxon>
        <taxon>Saxifragales</taxon>
        <taxon>Altingiaceae</taxon>
        <taxon>Liquidambar</taxon>
    </lineage>
</organism>
<proteinExistence type="predicted"/>
<keyword evidence="3" id="KW-1185">Reference proteome</keyword>
<evidence type="ECO:0000313" key="3">
    <source>
        <dbReference type="Proteomes" id="UP001415857"/>
    </source>
</evidence>
<sequence>MGGCFSDVRGGQQAMGGGAQRQRAGAMNEVGQNVHNDAVDFFYASHGLQALYTQVELSLSASKLCDCDIVSKMLKLNDQEFLGEASCVLSEEKVYSA</sequence>
<evidence type="ECO:0000313" key="2">
    <source>
        <dbReference type="EMBL" id="KAK9291454.1"/>
    </source>
</evidence>
<feature type="region of interest" description="Disordered" evidence="1">
    <location>
        <begin position="1"/>
        <end position="21"/>
    </location>
</feature>
<dbReference type="Proteomes" id="UP001415857">
    <property type="component" value="Unassembled WGS sequence"/>
</dbReference>
<dbReference type="EMBL" id="JBBPBK010000001">
    <property type="protein sequence ID" value="KAK9291454.1"/>
    <property type="molecule type" value="Genomic_DNA"/>
</dbReference>
<comment type="caution">
    <text evidence="2">The sequence shown here is derived from an EMBL/GenBank/DDBJ whole genome shotgun (WGS) entry which is preliminary data.</text>
</comment>
<dbReference type="AlphaFoldDB" id="A0AAP0SCJ3"/>